<keyword evidence="2" id="KW-0812">Transmembrane</keyword>
<feature type="compositionally biased region" description="Basic and acidic residues" evidence="1">
    <location>
        <begin position="169"/>
        <end position="180"/>
    </location>
</feature>
<reference evidence="3 4" key="1">
    <citation type="submission" date="2016-12" db="EMBL/GenBank/DDBJ databases">
        <title>Marinobacter lutaoensis whole genome sequencing.</title>
        <authorList>
            <person name="Verma A."/>
            <person name="Krishnamurthi S."/>
        </authorList>
    </citation>
    <scope>NUCLEOTIDE SEQUENCE [LARGE SCALE GENOMIC DNA]</scope>
    <source>
        <strain evidence="3 4">T5054</strain>
    </source>
</reference>
<dbReference type="RefSeq" id="WP_076725433.1">
    <property type="nucleotide sequence ID" value="NZ_MSCW01000009.1"/>
</dbReference>
<sequence>MEQSSKQVKWSEKEARWDEGATAQEKPGKGSSLLGSGLRNVVRAAVKLGAWDVLVRDAKRIKPRYPKLWRDLWGLRRTLRSAEPTGPITAGKSVAVALSVTIITVLMTGYFALLLVGYIHGRNVDLAALIATGAICIGGAFQAACYWKVSHILKRKSRSSAPQSLTIQRGDEKPAKNSRG</sequence>
<comment type="caution">
    <text evidence="3">The sequence shown here is derived from an EMBL/GenBank/DDBJ whole genome shotgun (WGS) entry which is preliminary data.</text>
</comment>
<keyword evidence="2" id="KW-1133">Transmembrane helix</keyword>
<evidence type="ECO:0000313" key="3">
    <source>
        <dbReference type="EMBL" id="ONF42488.1"/>
    </source>
</evidence>
<feature type="compositionally biased region" description="Basic and acidic residues" evidence="1">
    <location>
        <begin position="9"/>
        <end position="19"/>
    </location>
</feature>
<evidence type="ECO:0000313" key="4">
    <source>
        <dbReference type="Proteomes" id="UP000189339"/>
    </source>
</evidence>
<proteinExistence type="predicted"/>
<feature type="region of interest" description="Disordered" evidence="1">
    <location>
        <begin position="1"/>
        <end position="31"/>
    </location>
</feature>
<protein>
    <submittedName>
        <fullName evidence="3">Uncharacterized protein</fullName>
    </submittedName>
</protein>
<dbReference type="OrthoDB" id="10008516at2"/>
<accession>A0A1V2DP97</accession>
<dbReference type="STRING" id="135739.BTO32_14840"/>
<keyword evidence="2" id="KW-0472">Membrane</keyword>
<name>A0A1V2DP97_9GAMM</name>
<evidence type="ECO:0000256" key="2">
    <source>
        <dbReference type="SAM" id="Phobius"/>
    </source>
</evidence>
<keyword evidence="4" id="KW-1185">Reference proteome</keyword>
<feature type="region of interest" description="Disordered" evidence="1">
    <location>
        <begin position="161"/>
        <end position="180"/>
    </location>
</feature>
<feature type="transmembrane region" description="Helical" evidence="2">
    <location>
        <begin position="94"/>
        <end position="120"/>
    </location>
</feature>
<dbReference type="Proteomes" id="UP000189339">
    <property type="component" value="Unassembled WGS sequence"/>
</dbReference>
<gene>
    <name evidence="3" type="ORF">BTO32_14840</name>
</gene>
<feature type="transmembrane region" description="Helical" evidence="2">
    <location>
        <begin position="126"/>
        <end position="149"/>
    </location>
</feature>
<dbReference type="EMBL" id="MSCW01000009">
    <property type="protein sequence ID" value="ONF42488.1"/>
    <property type="molecule type" value="Genomic_DNA"/>
</dbReference>
<organism evidence="3 4">
    <name type="scientific">Marinobacter lutaoensis</name>
    <dbReference type="NCBI Taxonomy" id="135739"/>
    <lineage>
        <taxon>Bacteria</taxon>
        <taxon>Pseudomonadati</taxon>
        <taxon>Pseudomonadota</taxon>
        <taxon>Gammaproteobacteria</taxon>
        <taxon>Pseudomonadales</taxon>
        <taxon>Marinobacteraceae</taxon>
        <taxon>Marinobacter</taxon>
    </lineage>
</organism>
<evidence type="ECO:0000256" key="1">
    <source>
        <dbReference type="SAM" id="MobiDB-lite"/>
    </source>
</evidence>
<dbReference type="AlphaFoldDB" id="A0A1V2DP97"/>